<evidence type="ECO:0000256" key="6">
    <source>
        <dbReference type="RuleBase" id="RU361156"/>
    </source>
</evidence>
<keyword evidence="2 6" id="KW-0121">Carboxypeptidase</keyword>
<dbReference type="EC" id="3.4.16.-" evidence="6"/>
<dbReference type="EMBL" id="KV425898">
    <property type="protein sequence ID" value="KZW00803.1"/>
    <property type="molecule type" value="Genomic_DNA"/>
</dbReference>
<dbReference type="InterPro" id="IPR001563">
    <property type="entry name" value="Peptidase_S10"/>
</dbReference>
<dbReference type="SUPFAM" id="SSF53474">
    <property type="entry name" value="alpha/beta-Hydrolases"/>
    <property type="match status" value="1"/>
</dbReference>
<feature type="chain" id="PRO_5007748510" description="Carboxypeptidase" evidence="6">
    <location>
        <begin position="21"/>
        <end position="541"/>
    </location>
</feature>
<dbReference type="GO" id="GO:0004185">
    <property type="term" value="F:serine-type carboxypeptidase activity"/>
    <property type="evidence" value="ECO:0007669"/>
    <property type="project" value="UniProtKB-UniRule"/>
</dbReference>
<dbReference type="Gene3D" id="3.40.50.1820">
    <property type="entry name" value="alpha/beta hydrolase"/>
    <property type="match status" value="1"/>
</dbReference>
<evidence type="ECO:0000313" key="8">
    <source>
        <dbReference type="Proteomes" id="UP000077266"/>
    </source>
</evidence>
<protein>
    <recommendedName>
        <fullName evidence="6">Carboxypeptidase</fullName>
        <ecNumber evidence="6">3.4.16.-</ecNumber>
    </recommendedName>
</protein>
<evidence type="ECO:0000256" key="4">
    <source>
        <dbReference type="ARBA" id="ARBA00022801"/>
    </source>
</evidence>
<keyword evidence="5" id="KW-0325">Glycoprotein</keyword>
<feature type="signal peptide" evidence="6">
    <location>
        <begin position="1"/>
        <end position="20"/>
    </location>
</feature>
<organism evidence="7 8">
    <name type="scientific">Exidia glandulosa HHB12029</name>
    <dbReference type="NCBI Taxonomy" id="1314781"/>
    <lineage>
        <taxon>Eukaryota</taxon>
        <taxon>Fungi</taxon>
        <taxon>Dikarya</taxon>
        <taxon>Basidiomycota</taxon>
        <taxon>Agaricomycotina</taxon>
        <taxon>Agaricomycetes</taxon>
        <taxon>Auriculariales</taxon>
        <taxon>Exidiaceae</taxon>
        <taxon>Exidia</taxon>
    </lineage>
</organism>
<dbReference type="Proteomes" id="UP000077266">
    <property type="component" value="Unassembled WGS sequence"/>
</dbReference>
<dbReference type="InParanoid" id="A0A165NIP1"/>
<name>A0A165NIP1_EXIGL</name>
<keyword evidence="6" id="KW-0732">Signal</keyword>
<keyword evidence="3 6" id="KW-0645">Protease</keyword>
<evidence type="ECO:0000256" key="3">
    <source>
        <dbReference type="ARBA" id="ARBA00022670"/>
    </source>
</evidence>
<proteinExistence type="inferred from homology"/>
<comment type="similarity">
    <text evidence="1 6">Belongs to the peptidase S10 family.</text>
</comment>
<dbReference type="InterPro" id="IPR029058">
    <property type="entry name" value="AB_hydrolase_fold"/>
</dbReference>
<dbReference type="PROSITE" id="PS00131">
    <property type="entry name" value="CARBOXYPEPT_SER_SER"/>
    <property type="match status" value="1"/>
</dbReference>
<dbReference type="OrthoDB" id="443318at2759"/>
<evidence type="ECO:0000256" key="5">
    <source>
        <dbReference type="ARBA" id="ARBA00023180"/>
    </source>
</evidence>
<evidence type="ECO:0000313" key="7">
    <source>
        <dbReference type="EMBL" id="KZW00803.1"/>
    </source>
</evidence>
<accession>A0A165NIP1</accession>
<evidence type="ECO:0000256" key="2">
    <source>
        <dbReference type="ARBA" id="ARBA00022645"/>
    </source>
</evidence>
<dbReference type="PANTHER" id="PTHR11802:SF479">
    <property type="entry name" value="CARBOXYPEPTIDASE"/>
    <property type="match status" value="1"/>
</dbReference>
<dbReference type="GO" id="GO:0006508">
    <property type="term" value="P:proteolysis"/>
    <property type="evidence" value="ECO:0007669"/>
    <property type="project" value="UniProtKB-KW"/>
</dbReference>
<reference evidence="7 8" key="1">
    <citation type="journal article" date="2016" name="Mol. Biol. Evol.">
        <title>Comparative Genomics of Early-Diverging Mushroom-Forming Fungi Provides Insights into the Origins of Lignocellulose Decay Capabilities.</title>
        <authorList>
            <person name="Nagy L.G."/>
            <person name="Riley R."/>
            <person name="Tritt A."/>
            <person name="Adam C."/>
            <person name="Daum C."/>
            <person name="Floudas D."/>
            <person name="Sun H."/>
            <person name="Yadav J.S."/>
            <person name="Pangilinan J."/>
            <person name="Larsson K.H."/>
            <person name="Matsuura K."/>
            <person name="Barry K."/>
            <person name="Labutti K."/>
            <person name="Kuo R."/>
            <person name="Ohm R.A."/>
            <person name="Bhattacharya S.S."/>
            <person name="Shirouzu T."/>
            <person name="Yoshinaga Y."/>
            <person name="Martin F.M."/>
            <person name="Grigoriev I.V."/>
            <person name="Hibbett D.S."/>
        </authorList>
    </citation>
    <scope>NUCLEOTIDE SEQUENCE [LARGE SCALE GENOMIC DNA]</scope>
    <source>
        <strain evidence="7 8">HHB12029</strain>
    </source>
</reference>
<dbReference type="InterPro" id="IPR018202">
    <property type="entry name" value="Ser_caboxypep_ser_AS"/>
</dbReference>
<sequence>MHALTAALVVLLISSSGAYASLSRAERLRSARVGPPRPTSKARVDFATFAATTNATPTKDDFLVDGSKIPLVNFTVQNSYAGRLPISPTESRKLFFWYWPSSAQGGSDSLTIWLNGGPGCSSMIGFLSEHGTFTFYPGTDAPVVNPNAWSTVSDMLYVDQPISTGYSAGTSDVDGEEDIADQFYGFLLQFYAVFPELLSKKLFIAGESYAGLYVPYIANRILTASAAEKQATPIDLQSILINDGAWSTFYISEFIPTSAFVTRNQNIFNFPSSYLSDLQAASRTCQWDNVMDQLKYPPSGPFTFDGFTQANADLGNCTDLTSAIQVSDDATEINKCFNIYRITDKCPTPHDPIADYFSRSDVQELLHVPGFGKWEDCGGDVFPNGDNSDWSDTLFPSLIASLPRGMTLWHGLDDLILLANGTRITIQMLNWGGSQGFQSEPKEPIIINGENKGIQHSERGLTYYEVPNAGHMIPSDQPELALEVFKTVLGKGSLLHTTAGATSNSSKTGSGGSNGTGAAVFGTEISRAVVGLVAFVALIIV</sequence>
<gene>
    <name evidence="7" type="ORF">EXIGLDRAFT_720420</name>
</gene>
<dbReference type="PRINTS" id="PR00724">
    <property type="entry name" value="CRBOXYPTASEC"/>
</dbReference>
<dbReference type="STRING" id="1314781.A0A165NIP1"/>
<evidence type="ECO:0000256" key="1">
    <source>
        <dbReference type="ARBA" id="ARBA00009431"/>
    </source>
</evidence>
<keyword evidence="4 6" id="KW-0378">Hydrolase</keyword>
<dbReference type="Pfam" id="PF00450">
    <property type="entry name" value="Peptidase_S10"/>
    <property type="match status" value="1"/>
</dbReference>
<keyword evidence="8" id="KW-1185">Reference proteome</keyword>
<dbReference type="PANTHER" id="PTHR11802">
    <property type="entry name" value="SERINE PROTEASE FAMILY S10 SERINE CARBOXYPEPTIDASE"/>
    <property type="match status" value="1"/>
</dbReference>
<dbReference type="AlphaFoldDB" id="A0A165NIP1"/>